<accession>A0ABQ8GDB8</accession>
<name>A0ABQ8GDB8_9PEZI</name>
<keyword evidence="3" id="KW-1185">Reference proteome</keyword>
<comment type="caution">
    <text evidence="2">The sequence shown here is derived from an EMBL/GenBank/DDBJ whole genome shotgun (WGS) entry which is preliminary data.</text>
</comment>
<feature type="transmembrane region" description="Helical" evidence="1">
    <location>
        <begin position="12"/>
        <end position="37"/>
    </location>
</feature>
<organism evidence="2 3">
    <name type="scientific">Macrophomina phaseolina</name>
    <dbReference type="NCBI Taxonomy" id="35725"/>
    <lineage>
        <taxon>Eukaryota</taxon>
        <taxon>Fungi</taxon>
        <taxon>Dikarya</taxon>
        <taxon>Ascomycota</taxon>
        <taxon>Pezizomycotina</taxon>
        <taxon>Dothideomycetes</taxon>
        <taxon>Dothideomycetes incertae sedis</taxon>
        <taxon>Botryosphaeriales</taxon>
        <taxon>Botryosphaeriaceae</taxon>
        <taxon>Macrophomina</taxon>
    </lineage>
</organism>
<sequence>MAWGAVADGHDSWHSAGLAFFFFCLTLGFFFLLYYCLGKPLMSLRALSLPGCTGTFSGMVENTAEGLLSSRSRLGTMLSFVSYLAHSPGQELGGRHTAGLRRGIEYRPSIKLPRPSDGDCGTLVLGGMAMSRLTSHRKTVGSEENANYLRLIIEQARCCKGSPIA</sequence>
<evidence type="ECO:0000256" key="1">
    <source>
        <dbReference type="SAM" id="Phobius"/>
    </source>
</evidence>
<keyword evidence="1" id="KW-0812">Transmembrane</keyword>
<dbReference type="EMBL" id="JAGTJR010000011">
    <property type="protein sequence ID" value="KAH7052317.1"/>
    <property type="molecule type" value="Genomic_DNA"/>
</dbReference>
<protein>
    <submittedName>
        <fullName evidence="2">Uncharacterized protein</fullName>
    </submittedName>
</protein>
<dbReference type="Proteomes" id="UP000774617">
    <property type="component" value="Unassembled WGS sequence"/>
</dbReference>
<evidence type="ECO:0000313" key="3">
    <source>
        <dbReference type="Proteomes" id="UP000774617"/>
    </source>
</evidence>
<keyword evidence="1" id="KW-1133">Transmembrane helix</keyword>
<keyword evidence="1" id="KW-0472">Membrane</keyword>
<reference evidence="2 3" key="1">
    <citation type="journal article" date="2021" name="Nat. Commun.">
        <title>Genetic determinants of endophytism in the Arabidopsis root mycobiome.</title>
        <authorList>
            <person name="Mesny F."/>
            <person name="Miyauchi S."/>
            <person name="Thiergart T."/>
            <person name="Pickel B."/>
            <person name="Atanasova L."/>
            <person name="Karlsson M."/>
            <person name="Huettel B."/>
            <person name="Barry K.W."/>
            <person name="Haridas S."/>
            <person name="Chen C."/>
            <person name="Bauer D."/>
            <person name="Andreopoulos W."/>
            <person name="Pangilinan J."/>
            <person name="LaButti K."/>
            <person name="Riley R."/>
            <person name="Lipzen A."/>
            <person name="Clum A."/>
            <person name="Drula E."/>
            <person name="Henrissat B."/>
            <person name="Kohler A."/>
            <person name="Grigoriev I.V."/>
            <person name="Martin F.M."/>
            <person name="Hacquard S."/>
        </authorList>
    </citation>
    <scope>NUCLEOTIDE SEQUENCE [LARGE SCALE GENOMIC DNA]</scope>
    <source>
        <strain evidence="2 3">MPI-SDFR-AT-0080</strain>
    </source>
</reference>
<proteinExistence type="predicted"/>
<evidence type="ECO:0000313" key="2">
    <source>
        <dbReference type="EMBL" id="KAH7052317.1"/>
    </source>
</evidence>
<gene>
    <name evidence="2" type="ORF">B0J12DRAFT_661242</name>
</gene>